<protein>
    <recommendedName>
        <fullName evidence="1">Phosphoribosylglycinamide synthetase N-terminal domain-containing protein</fullName>
    </recommendedName>
</protein>
<gene>
    <name evidence="2" type="ORF">HID58_081013</name>
</gene>
<dbReference type="Gene3D" id="3.40.50.20">
    <property type="match status" value="1"/>
</dbReference>
<reference evidence="2 3" key="1">
    <citation type="submission" date="2021-05" db="EMBL/GenBank/DDBJ databases">
        <title>Genome Assembly of Synthetic Allotetraploid Brassica napus Reveals Homoeologous Exchanges between Subgenomes.</title>
        <authorList>
            <person name="Davis J.T."/>
        </authorList>
    </citation>
    <scope>NUCLEOTIDE SEQUENCE [LARGE SCALE GENOMIC DNA]</scope>
    <source>
        <strain evidence="3">cv. Da-Ae</strain>
        <tissue evidence="2">Seedling</tissue>
    </source>
</reference>
<dbReference type="Proteomes" id="UP000824890">
    <property type="component" value="Unassembled WGS sequence"/>
</dbReference>
<dbReference type="InterPro" id="IPR000115">
    <property type="entry name" value="PRibGlycinamide_synth"/>
</dbReference>
<name>A0ABQ7Y850_BRANA</name>
<dbReference type="SUPFAM" id="SSF52440">
    <property type="entry name" value="PreATP-grasp domain"/>
    <property type="match status" value="1"/>
</dbReference>
<sequence>MIFNQDDTTHLLALLDMQSVSWNAIATLSPALAMLMTTKRTWKPITPKHNLYTKIVMKNKRRECSIKLLLSESGLSQTLSKTATLTVSVSLFISVANLCSNFPTCRCVHLISTLHLLLSISSPTTTTPQNHLSALSGSPPLLLLLPLLLLSVSPPPTTPLVLLSLQTISKAANFGFVASHQSPSPLFQFLPAVTAALLLQKRVIVLVIGTGGREHALCHALKRSPSCNSMLCAPGNPGITSSGDATCVPDLDRFKRRRINGRRRGRVGEDHRLSNFKGKTKVWQHGPGMG</sequence>
<dbReference type="PANTHER" id="PTHR43472">
    <property type="entry name" value="PHOSPHORIBOSYLAMINE--GLYCINE LIGASE"/>
    <property type="match status" value="1"/>
</dbReference>
<evidence type="ECO:0000313" key="3">
    <source>
        <dbReference type="Proteomes" id="UP000824890"/>
    </source>
</evidence>
<proteinExistence type="predicted"/>
<accession>A0ABQ7Y850</accession>
<comment type="caution">
    <text evidence="2">The sequence shown here is derived from an EMBL/GenBank/DDBJ whole genome shotgun (WGS) entry which is preliminary data.</text>
</comment>
<feature type="domain" description="Phosphoribosylglycinamide synthetase N-terminal" evidence="1">
    <location>
        <begin position="205"/>
        <end position="245"/>
    </location>
</feature>
<dbReference type="PANTHER" id="PTHR43472:SF1">
    <property type="entry name" value="PHOSPHORIBOSYLAMINE--GLYCINE LIGASE, CHLOROPLASTIC"/>
    <property type="match status" value="1"/>
</dbReference>
<evidence type="ECO:0000313" key="2">
    <source>
        <dbReference type="EMBL" id="KAH0863802.1"/>
    </source>
</evidence>
<dbReference type="EMBL" id="JAGKQM010000018">
    <property type="protein sequence ID" value="KAH0863802.1"/>
    <property type="molecule type" value="Genomic_DNA"/>
</dbReference>
<keyword evidence="3" id="KW-1185">Reference proteome</keyword>
<dbReference type="Pfam" id="PF02844">
    <property type="entry name" value="GARS_N"/>
    <property type="match status" value="1"/>
</dbReference>
<dbReference type="InterPro" id="IPR016185">
    <property type="entry name" value="PreATP-grasp_dom_sf"/>
</dbReference>
<dbReference type="InterPro" id="IPR020562">
    <property type="entry name" value="PRibGlycinamide_synth_N"/>
</dbReference>
<evidence type="ECO:0000259" key="1">
    <source>
        <dbReference type="Pfam" id="PF02844"/>
    </source>
</evidence>
<organism evidence="2 3">
    <name type="scientific">Brassica napus</name>
    <name type="common">Rape</name>
    <dbReference type="NCBI Taxonomy" id="3708"/>
    <lineage>
        <taxon>Eukaryota</taxon>
        <taxon>Viridiplantae</taxon>
        <taxon>Streptophyta</taxon>
        <taxon>Embryophyta</taxon>
        <taxon>Tracheophyta</taxon>
        <taxon>Spermatophyta</taxon>
        <taxon>Magnoliopsida</taxon>
        <taxon>eudicotyledons</taxon>
        <taxon>Gunneridae</taxon>
        <taxon>Pentapetalae</taxon>
        <taxon>rosids</taxon>
        <taxon>malvids</taxon>
        <taxon>Brassicales</taxon>
        <taxon>Brassicaceae</taxon>
        <taxon>Brassiceae</taxon>
        <taxon>Brassica</taxon>
    </lineage>
</organism>